<dbReference type="InterPro" id="IPR046787">
    <property type="entry name" value="DnaT_2"/>
</dbReference>
<dbReference type="AlphaFoldDB" id="A0A7Z3GQ70"/>
<evidence type="ECO:0000313" key="3">
    <source>
        <dbReference type="Proteomes" id="UP000502549"/>
    </source>
</evidence>
<sequence length="165" mass="18066">MALVIETGAGLPDADSFVTVDELVQFASDYGWTIPGDTTAREAILRRAGVAMWAMEWVGTQLHDEQGLPWPRYYTVRRGFMADGSSLPRNIKMGQMALACEIHQDDIDPPEARTGAVTEERVEGAVDVKYGAISGYKAKAAAGRQSDGFFARYTFGPYNGRLVRA</sequence>
<dbReference type="Proteomes" id="UP000502549">
    <property type="component" value="Chromosome"/>
</dbReference>
<evidence type="ECO:0000259" key="1">
    <source>
        <dbReference type="Pfam" id="PF20557"/>
    </source>
</evidence>
<feature type="domain" description="Putative DnaT-like" evidence="1">
    <location>
        <begin position="1"/>
        <end position="164"/>
    </location>
</feature>
<accession>A0A7Z3GQ70</accession>
<proteinExistence type="predicted"/>
<dbReference type="KEGG" id="pmui:G4G71_11160"/>
<evidence type="ECO:0000313" key="2">
    <source>
        <dbReference type="EMBL" id="QJP08404.1"/>
    </source>
</evidence>
<gene>
    <name evidence="2" type="ORF">G4G71_11160</name>
</gene>
<dbReference type="RefSeq" id="WP_169937630.1">
    <property type="nucleotide sequence ID" value="NZ_CP048833.1"/>
</dbReference>
<name>A0A7Z3GQ70_9PSED</name>
<dbReference type="Pfam" id="PF20557">
    <property type="entry name" value="DnaT_2"/>
    <property type="match status" value="1"/>
</dbReference>
<keyword evidence="3" id="KW-1185">Reference proteome</keyword>
<organism evidence="2 3">
    <name type="scientific">Pseudomonas multiresinivorans</name>
    <dbReference type="NCBI Taxonomy" id="95301"/>
    <lineage>
        <taxon>Bacteria</taxon>
        <taxon>Pseudomonadati</taxon>
        <taxon>Pseudomonadota</taxon>
        <taxon>Gammaproteobacteria</taxon>
        <taxon>Pseudomonadales</taxon>
        <taxon>Pseudomonadaceae</taxon>
        <taxon>Pseudomonas</taxon>
    </lineage>
</organism>
<reference evidence="2 3" key="1">
    <citation type="submission" date="2020-02" db="EMBL/GenBank/DDBJ databases">
        <title>Complete genome sequence of Pseudomonas multiresinivorans ORNL1.</title>
        <authorList>
            <person name="Podar M."/>
        </authorList>
    </citation>
    <scope>NUCLEOTIDE SEQUENCE [LARGE SCALE GENOMIC DNA]</scope>
    <source>
        <strain evidence="3">populi</strain>
    </source>
</reference>
<protein>
    <recommendedName>
        <fullName evidence="1">Putative DnaT-like domain-containing protein</fullName>
    </recommendedName>
</protein>
<dbReference type="EMBL" id="CP048833">
    <property type="protein sequence ID" value="QJP08404.1"/>
    <property type="molecule type" value="Genomic_DNA"/>
</dbReference>